<name>J7SB67_HUIN7</name>
<proteinExistence type="predicted"/>
<evidence type="ECO:0000313" key="2">
    <source>
        <dbReference type="Proteomes" id="UP000006310"/>
    </source>
</evidence>
<dbReference type="AlphaFoldDB" id="J7SB67"/>
<dbReference type="HOGENOM" id="CLU_1230111_0_0_1"/>
<dbReference type="RefSeq" id="XP_022467035.1">
    <property type="nucleotide sequence ID" value="XM_022610771.1"/>
</dbReference>
<protein>
    <submittedName>
        <fullName evidence="1">Uncharacterized protein</fullName>
    </submittedName>
</protein>
<dbReference type="KEGG" id="kng:KNAG_0L01710"/>
<accession>J7SB67</accession>
<evidence type="ECO:0000313" key="1">
    <source>
        <dbReference type="EMBL" id="CCK72791.1"/>
    </source>
</evidence>
<gene>
    <name evidence="1" type="primary">KNAG0L01710</name>
    <name evidence="1" type="ordered locus">KNAG_0L01710</name>
</gene>
<keyword evidence="2" id="KW-1185">Reference proteome</keyword>
<dbReference type="EMBL" id="HE978325">
    <property type="protein sequence ID" value="CCK72791.1"/>
    <property type="molecule type" value="Genomic_DNA"/>
</dbReference>
<reference evidence="2" key="2">
    <citation type="submission" date="2012-08" db="EMBL/GenBank/DDBJ databases">
        <title>Genome sequence of Kazachstania naganishii.</title>
        <authorList>
            <person name="Gordon J.L."/>
            <person name="Armisen D."/>
            <person name="Proux-Wera E."/>
            <person name="OhEigeartaigh S.S."/>
            <person name="Byrne K.P."/>
            <person name="Wolfe K.H."/>
        </authorList>
    </citation>
    <scope>NUCLEOTIDE SEQUENCE [LARGE SCALE GENOMIC DNA]</scope>
    <source>
        <strain evidence="2">ATCC MYA-139 / BCRC 22969 / CBS 8797 / CCRC 22969 / KCTC 17520 / NBRC 10181 / NCYC 3082</strain>
    </source>
</reference>
<dbReference type="Proteomes" id="UP000006310">
    <property type="component" value="Chromosome 12"/>
</dbReference>
<dbReference type="GeneID" id="34528564"/>
<reference evidence="1 2" key="1">
    <citation type="journal article" date="2011" name="Proc. Natl. Acad. Sci. U.S.A.">
        <title>Evolutionary erosion of yeast sex chromosomes by mating-type switching accidents.</title>
        <authorList>
            <person name="Gordon J.L."/>
            <person name="Armisen D."/>
            <person name="Proux-Wera E."/>
            <person name="Oheigeartaigh S.S."/>
            <person name="Byrne K.P."/>
            <person name="Wolfe K.H."/>
        </authorList>
    </citation>
    <scope>NUCLEOTIDE SEQUENCE [LARGE SCALE GENOMIC DNA]</scope>
    <source>
        <strain evidence="2">ATCC MYA-139 / BCRC 22969 / CBS 8797 / CCRC 22969 / KCTC 17520 / NBRC 10181 / NCYC 3082</strain>
    </source>
</reference>
<organism evidence="1 2">
    <name type="scientific">Huiozyma naganishii (strain ATCC MYA-139 / BCRC 22969 / CBS 8797 / KCTC 17520 / NBRC 10181 / NCYC 3082 / Yp74L-3)</name>
    <name type="common">Yeast</name>
    <name type="synonym">Kazachstania naganishii</name>
    <dbReference type="NCBI Taxonomy" id="1071383"/>
    <lineage>
        <taxon>Eukaryota</taxon>
        <taxon>Fungi</taxon>
        <taxon>Dikarya</taxon>
        <taxon>Ascomycota</taxon>
        <taxon>Saccharomycotina</taxon>
        <taxon>Saccharomycetes</taxon>
        <taxon>Saccharomycetales</taxon>
        <taxon>Saccharomycetaceae</taxon>
        <taxon>Huiozyma</taxon>
    </lineage>
</organism>
<sequence>MLNDIRAESLQEKRNFETAQARYRDDPNMMGESIFKQLKHETQNSLGPQSGEFCTTSIEIRKNLTDTVFYPDDPKLGNCTNKIVHYSIVVTDDMRIFFSSAEGLDQKLRCIQGMLLAKRVRFKDWGGFSSACCMGDASRVCFCSKGRLLSLSEAIYKIFRFVRFDHIKSNTMRQLCRMRPKNGGNIVDYTEEVINISLNIRGKSTFTQIRMTRQSWQKNYQMPDH</sequence>